<dbReference type="PANTHER" id="PTHR37807">
    <property type="entry name" value="OS07G0160300 PROTEIN"/>
    <property type="match status" value="1"/>
</dbReference>
<dbReference type="Proteomes" id="UP001174908">
    <property type="component" value="Unassembled WGS sequence"/>
</dbReference>
<dbReference type="InterPro" id="IPR027417">
    <property type="entry name" value="P-loop_NTPase"/>
</dbReference>
<sequence>MLIVLGGLPGTGKTTIARKLVARLPAAYLRIDTIEQALMKAGELDEAGASRLRFGLRAGEIQPCARNHCHRRLRQSASGHPKAWRDVASSASKELLEVEVVCSDAAEHRRRVESRKAEIPEGRLPNWDEVLRREYETWTSQRLVIDSALIPASEAANLIFESSRVRPLAA</sequence>
<proteinExistence type="predicted"/>
<protein>
    <submittedName>
        <fullName evidence="1">AAA family ATPase</fullName>
    </submittedName>
</protein>
<reference evidence="1" key="1">
    <citation type="submission" date="2023-06" db="EMBL/GenBank/DDBJ databases">
        <authorList>
            <person name="Jiang Y."/>
            <person name="Liu Q."/>
        </authorList>
    </citation>
    <scope>NUCLEOTIDE SEQUENCE</scope>
    <source>
        <strain evidence="1">CGMCC 1.12089</strain>
    </source>
</reference>
<organism evidence="1 2">
    <name type="scientific">Variovorax dokdonensis</name>
    <dbReference type="NCBI Taxonomy" id="344883"/>
    <lineage>
        <taxon>Bacteria</taxon>
        <taxon>Pseudomonadati</taxon>
        <taxon>Pseudomonadota</taxon>
        <taxon>Betaproteobacteria</taxon>
        <taxon>Burkholderiales</taxon>
        <taxon>Comamonadaceae</taxon>
        <taxon>Variovorax</taxon>
    </lineage>
</organism>
<dbReference type="RefSeq" id="WP_286659671.1">
    <property type="nucleotide sequence ID" value="NZ_JASZYV010000002.1"/>
</dbReference>
<name>A0ABT7N9D0_9BURK</name>
<dbReference type="SUPFAM" id="SSF52540">
    <property type="entry name" value="P-loop containing nucleoside triphosphate hydrolases"/>
    <property type="match status" value="1"/>
</dbReference>
<comment type="caution">
    <text evidence="1">The sequence shown here is derived from an EMBL/GenBank/DDBJ whole genome shotgun (WGS) entry which is preliminary data.</text>
</comment>
<dbReference type="Gene3D" id="3.40.50.300">
    <property type="entry name" value="P-loop containing nucleotide triphosphate hydrolases"/>
    <property type="match status" value="1"/>
</dbReference>
<evidence type="ECO:0000313" key="2">
    <source>
        <dbReference type="Proteomes" id="UP001174908"/>
    </source>
</evidence>
<evidence type="ECO:0000313" key="1">
    <source>
        <dbReference type="EMBL" id="MDM0044542.1"/>
    </source>
</evidence>
<keyword evidence="2" id="KW-1185">Reference proteome</keyword>
<dbReference type="PANTHER" id="PTHR37807:SF3">
    <property type="entry name" value="OS07G0160300 PROTEIN"/>
    <property type="match status" value="1"/>
</dbReference>
<accession>A0ABT7N9D0</accession>
<gene>
    <name evidence="1" type="ORF">QTH91_08630</name>
</gene>
<dbReference type="Pfam" id="PF13671">
    <property type="entry name" value="AAA_33"/>
    <property type="match status" value="1"/>
</dbReference>
<dbReference type="EMBL" id="JASZYV010000002">
    <property type="protein sequence ID" value="MDM0044542.1"/>
    <property type="molecule type" value="Genomic_DNA"/>
</dbReference>